<comment type="caution">
    <text evidence="1">The sequence shown here is derived from an EMBL/GenBank/DDBJ whole genome shotgun (WGS) entry which is preliminary data.</text>
</comment>
<gene>
    <name evidence="1" type="ORF">V6R90_10720</name>
</gene>
<organism evidence="1 2">
    <name type="scientific">Nocardioides kribbensis</name>
    <dbReference type="NCBI Taxonomy" id="305517"/>
    <lineage>
        <taxon>Bacteria</taxon>
        <taxon>Bacillati</taxon>
        <taxon>Actinomycetota</taxon>
        <taxon>Actinomycetes</taxon>
        <taxon>Propionibacteriales</taxon>
        <taxon>Nocardioidaceae</taxon>
        <taxon>Nocardioides</taxon>
    </lineage>
</organism>
<name>A0ABV1NZ59_9ACTN</name>
<proteinExistence type="predicted"/>
<evidence type="ECO:0000313" key="1">
    <source>
        <dbReference type="EMBL" id="MEQ7847753.1"/>
    </source>
</evidence>
<reference evidence="1 2" key="1">
    <citation type="submission" date="2024-02" db="EMBL/GenBank/DDBJ databases">
        <title>Full genome sequence of Nocardioides kribbensis.</title>
        <authorList>
            <person name="Poletto B.L."/>
            <person name="Silva G."/>
            <person name="Galante D."/>
            <person name="Campos K.R."/>
            <person name="Santos M.B.N."/>
            <person name="Sacchi C.T."/>
        </authorList>
    </citation>
    <scope>NUCLEOTIDE SEQUENCE [LARGE SCALE GENOMIC DNA]</scope>
    <source>
        <strain evidence="1 2">O4R</strain>
    </source>
</reference>
<evidence type="ECO:0000313" key="2">
    <source>
        <dbReference type="Proteomes" id="UP001482520"/>
    </source>
</evidence>
<keyword evidence="2" id="KW-1185">Reference proteome</keyword>
<dbReference type="Proteomes" id="UP001482520">
    <property type="component" value="Unassembled WGS sequence"/>
</dbReference>
<sequence>MPDIDPGTYDCRECGEEINADADPSRCEGHHVCHHCSQWCPCAVDRAEEIEMDEMRGVA</sequence>
<protein>
    <recommendedName>
        <fullName evidence="3">C2H2-type domain-containing protein</fullName>
    </recommendedName>
</protein>
<evidence type="ECO:0008006" key="3">
    <source>
        <dbReference type="Google" id="ProtNLM"/>
    </source>
</evidence>
<accession>A0ABV1NZ59</accession>
<dbReference type="EMBL" id="JBEGDP010000010">
    <property type="protein sequence ID" value="MEQ7847753.1"/>
    <property type="molecule type" value="Genomic_DNA"/>
</dbReference>
<dbReference type="RefSeq" id="WP_349804670.1">
    <property type="nucleotide sequence ID" value="NZ_JBEGDP010000010.1"/>
</dbReference>